<dbReference type="InterPro" id="IPR049874">
    <property type="entry name" value="ROK_cs"/>
</dbReference>
<dbReference type="GO" id="GO:0005737">
    <property type="term" value="C:cytoplasm"/>
    <property type="evidence" value="ECO:0007669"/>
    <property type="project" value="InterPro"/>
</dbReference>
<dbReference type="SUPFAM" id="SSF53067">
    <property type="entry name" value="Actin-like ATPase domain"/>
    <property type="match status" value="1"/>
</dbReference>
<keyword evidence="7" id="KW-0067">ATP-binding</keyword>
<dbReference type="Pfam" id="PF00480">
    <property type="entry name" value="ROK"/>
    <property type="match status" value="1"/>
</dbReference>
<organism evidence="9 10">
    <name type="scientific">Candidatus Protofrankia datiscae</name>
    <dbReference type="NCBI Taxonomy" id="2716812"/>
    <lineage>
        <taxon>Bacteria</taxon>
        <taxon>Bacillati</taxon>
        <taxon>Actinomycetota</taxon>
        <taxon>Actinomycetes</taxon>
        <taxon>Frankiales</taxon>
        <taxon>Frankiaceae</taxon>
        <taxon>Protofrankia</taxon>
    </lineage>
</organism>
<keyword evidence="6 9" id="KW-0418">Kinase</keyword>
<evidence type="ECO:0000256" key="1">
    <source>
        <dbReference type="ARBA" id="ARBA00006479"/>
    </source>
</evidence>
<reference evidence="9 10" key="1">
    <citation type="submission" date="2011-05" db="EMBL/GenBank/DDBJ databases">
        <title>Complete sequence of chromosome of Frankia symbiont of Datisca glomerata.</title>
        <authorList>
            <consortium name="US DOE Joint Genome Institute"/>
            <person name="Lucas S."/>
            <person name="Han J."/>
            <person name="Lapidus A."/>
            <person name="Cheng J.-F."/>
            <person name="Goodwin L."/>
            <person name="Pitluck S."/>
            <person name="Peters L."/>
            <person name="Mikhailova N."/>
            <person name="Chertkov O."/>
            <person name="Teshima H."/>
            <person name="Han C."/>
            <person name="Tapia R."/>
            <person name="Land M."/>
            <person name="Hauser L."/>
            <person name="Kyrpides N."/>
            <person name="Ivanova N."/>
            <person name="Pagani I."/>
            <person name="Berry A."/>
            <person name="Pawlowski K."/>
            <person name="Persson T."/>
            <person name="Vanden Heuvel B."/>
            <person name="Benson D."/>
            <person name="Woyke T."/>
        </authorList>
    </citation>
    <scope>NUCLEOTIDE SEQUENCE [LARGE SCALE GENOMIC DNA]</scope>
    <source>
        <strain evidence="10">4085684</strain>
    </source>
</reference>
<keyword evidence="10" id="KW-1185">Reference proteome</keyword>
<comment type="similarity">
    <text evidence="1">Belongs to the ROK (NagC/XylR) family.</text>
</comment>
<dbReference type="PANTHER" id="PTHR18964">
    <property type="entry name" value="ROK (REPRESSOR, ORF, KINASE) FAMILY"/>
    <property type="match status" value="1"/>
</dbReference>
<dbReference type="PANTHER" id="PTHR18964:SF173">
    <property type="entry name" value="GLUCOKINASE"/>
    <property type="match status" value="1"/>
</dbReference>
<dbReference type="EC" id="2.7.1.2" evidence="2"/>
<gene>
    <name evidence="9" type="ordered locus">FsymDg_3153</name>
</gene>
<proteinExistence type="inferred from homology"/>
<keyword evidence="4 9" id="KW-0808">Transferase</keyword>
<dbReference type="HOGENOM" id="CLU_036604_0_0_11"/>
<evidence type="ECO:0000313" key="10">
    <source>
        <dbReference type="Proteomes" id="UP000001549"/>
    </source>
</evidence>
<dbReference type="EMBL" id="CP002801">
    <property type="protein sequence ID" value="AEH10462.1"/>
    <property type="molecule type" value="Genomic_DNA"/>
</dbReference>
<dbReference type="InterPro" id="IPR004654">
    <property type="entry name" value="ROK_glcA"/>
</dbReference>
<dbReference type="GO" id="GO:0006096">
    <property type="term" value="P:glycolytic process"/>
    <property type="evidence" value="ECO:0007669"/>
    <property type="project" value="InterPro"/>
</dbReference>
<evidence type="ECO:0000256" key="8">
    <source>
        <dbReference type="ARBA" id="ARBA00032386"/>
    </source>
</evidence>
<dbReference type="InterPro" id="IPR000600">
    <property type="entry name" value="ROK"/>
</dbReference>
<sequence>MTPTTSGRDGSQPDLVIGVDVGGTKVAAGVVDGAGAVLSSLRRPTPSQQPSAVADLIGEVVGELRAAVAPRPVRAVGIGAAGLIDRDRSRVLFAPNLAWRDEPLRDEVSTRTGLPVVVENDANAMAWGEYRFGAGRGEPDLVCVTVGTGVGGGIVLDGRLYRGRFGLGGEIGHMQLVTGGRLCGCGNRGCLEAYGSGNALVRKARELVTTSPTAGRRLLELAGGEVGALTGPAVTEAAREGDPLAVKCFEDVGTWLGRAMASLASILDPGLFVLGGGVSEAGDLLLAPARVEFANSLSARQHRPEARIVTAQLAAWGGIVGAADLTRS</sequence>
<dbReference type="AlphaFoldDB" id="F8B658"/>
<accession>F8B658</accession>
<keyword evidence="5" id="KW-0547">Nucleotide-binding</keyword>
<evidence type="ECO:0000313" key="9">
    <source>
        <dbReference type="EMBL" id="AEH10462.1"/>
    </source>
</evidence>
<dbReference type="KEGG" id="fsy:FsymDg_3153"/>
<dbReference type="STRING" id="656024.FsymDg_3153"/>
<evidence type="ECO:0000256" key="7">
    <source>
        <dbReference type="ARBA" id="ARBA00022840"/>
    </source>
</evidence>
<dbReference type="Proteomes" id="UP000001549">
    <property type="component" value="Chromosome"/>
</dbReference>
<protein>
    <recommendedName>
        <fullName evidence="3">Glucokinase</fullName>
        <ecNumber evidence="2">2.7.1.2</ecNumber>
    </recommendedName>
    <alternativeName>
        <fullName evidence="8">Glucose kinase</fullName>
    </alternativeName>
</protein>
<dbReference type="eggNOG" id="COG1940">
    <property type="taxonomic scope" value="Bacteria"/>
</dbReference>
<dbReference type="InterPro" id="IPR043129">
    <property type="entry name" value="ATPase_NBD"/>
</dbReference>
<name>F8B658_9ACTN</name>
<dbReference type="NCBIfam" id="TIGR00744">
    <property type="entry name" value="ROK_glcA_fam"/>
    <property type="match status" value="1"/>
</dbReference>
<dbReference type="Gene3D" id="3.30.420.40">
    <property type="match status" value="2"/>
</dbReference>
<dbReference type="PROSITE" id="PS01125">
    <property type="entry name" value="ROK"/>
    <property type="match status" value="1"/>
</dbReference>
<dbReference type="GO" id="GO:0004340">
    <property type="term" value="F:glucokinase activity"/>
    <property type="evidence" value="ECO:0007669"/>
    <property type="project" value="UniProtKB-EC"/>
</dbReference>
<evidence type="ECO:0000256" key="5">
    <source>
        <dbReference type="ARBA" id="ARBA00022741"/>
    </source>
</evidence>
<evidence type="ECO:0000256" key="2">
    <source>
        <dbReference type="ARBA" id="ARBA00012323"/>
    </source>
</evidence>
<evidence type="ECO:0000256" key="6">
    <source>
        <dbReference type="ARBA" id="ARBA00022777"/>
    </source>
</evidence>
<evidence type="ECO:0000256" key="3">
    <source>
        <dbReference type="ARBA" id="ARBA00014701"/>
    </source>
</evidence>
<dbReference type="RefSeq" id="WP_013874357.1">
    <property type="nucleotide sequence ID" value="NC_015656.1"/>
</dbReference>
<evidence type="ECO:0000256" key="4">
    <source>
        <dbReference type="ARBA" id="ARBA00022679"/>
    </source>
</evidence>
<dbReference type="GO" id="GO:0005524">
    <property type="term" value="F:ATP binding"/>
    <property type="evidence" value="ECO:0007669"/>
    <property type="project" value="UniProtKB-KW"/>
</dbReference>